<evidence type="ECO:0000256" key="4">
    <source>
        <dbReference type="SAM" id="MobiDB-lite"/>
    </source>
</evidence>
<dbReference type="InterPro" id="IPR008979">
    <property type="entry name" value="Galactose-bd-like_sf"/>
</dbReference>
<evidence type="ECO:0000259" key="6">
    <source>
        <dbReference type="Pfam" id="PF22666"/>
    </source>
</evidence>
<dbReference type="EMBL" id="LT629742">
    <property type="protein sequence ID" value="SDT19072.1"/>
    <property type="molecule type" value="Genomic_DNA"/>
</dbReference>
<dbReference type="InterPro" id="IPR051913">
    <property type="entry name" value="GH2_Domain-Containing"/>
</dbReference>
<dbReference type="Gene3D" id="2.60.120.260">
    <property type="entry name" value="Galactose-binding domain-like"/>
    <property type="match status" value="1"/>
</dbReference>
<dbReference type="InterPro" id="IPR013783">
    <property type="entry name" value="Ig-like_fold"/>
</dbReference>
<keyword evidence="3" id="KW-0326">Glycosidase</keyword>
<name>A0A1H1YCE2_9MICO</name>
<sequence>MSRTRALGRLLTPWGEALDPDNPLPEYPRPQLVRDSFHSLNGRWGYAITATEGVPSRLDGEIIVPFSPESALSGVERQLQPGQWLHYRRDFELPDELGPHGGARLLLHFGAVDQDCTVWLNGIEVGTHSGGYLPFQLDVTDVVRPGPNVLRVRVSDPSDTGAFSRGKQKLRRGGIWYTAQSGIWQTVWLELVPAVAVAAVEILPLPSLDAVEITVRAMMAPDAAGSPPAAFITVRDGDAILAIARTAPGTPARIELAGARLWSPEDPFLYDVEVILGSDTVLSYFGMRSFGVGPDASGQPRLLLNGQPYFQAGLLDQGYWPDGLYTPPDDAAMVHDIRTAKRLGFTMLRKHIKIEPLRWYYHCDRLGMLVWQDMVNGGGRYKPWVITAPVLTPLRLRDNRYAAFARTDAPGRAHWREEMRGTVELLRSVTSIAVWVPFNEGWGQFDALAAAAELRALDPSRSIDHASGWHDQGGGDLTSLHVYFRRFRMPRRQPETAARAVVVSEYGGYSQRLPGHSASAREFGYKRFRDAAALTAAFVRLHERELIPALEEGLAATVYTQLSDVEDETNGVLSYDRRVVKLDEAAVQAVNARLRLAAPQAGTVLASVAGAPSSQREDAPPASPHGG</sequence>
<reference evidence="8" key="1">
    <citation type="submission" date="2016-10" db="EMBL/GenBank/DDBJ databases">
        <authorList>
            <person name="Varghese N."/>
            <person name="Submissions S."/>
        </authorList>
    </citation>
    <scope>NUCLEOTIDE SEQUENCE [LARGE SCALE GENOMIC DNA]</scope>
    <source>
        <strain evidence="8">DSM 21772</strain>
    </source>
</reference>
<accession>A0A1H1YCE2</accession>
<dbReference type="OrthoDB" id="9762066at2"/>
<evidence type="ECO:0000256" key="1">
    <source>
        <dbReference type="ARBA" id="ARBA00007401"/>
    </source>
</evidence>
<dbReference type="GO" id="GO:0005975">
    <property type="term" value="P:carbohydrate metabolic process"/>
    <property type="evidence" value="ECO:0007669"/>
    <property type="project" value="InterPro"/>
</dbReference>
<dbReference type="RefSeq" id="WP_083364785.1">
    <property type="nucleotide sequence ID" value="NZ_LT629742.1"/>
</dbReference>
<dbReference type="InterPro" id="IPR054593">
    <property type="entry name" value="Beta-mannosidase-like_N2"/>
</dbReference>
<dbReference type="Gene3D" id="3.20.20.80">
    <property type="entry name" value="Glycosidases"/>
    <property type="match status" value="1"/>
</dbReference>
<dbReference type="PANTHER" id="PTHR42732:SF2">
    <property type="entry name" value="BETA-MANNOSIDASE"/>
    <property type="match status" value="1"/>
</dbReference>
<dbReference type="InterPro" id="IPR017853">
    <property type="entry name" value="GH"/>
</dbReference>
<dbReference type="AlphaFoldDB" id="A0A1H1YCE2"/>
<dbReference type="GO" id="GO:0004553">
    <property type="term" value="F:hydrolase activity, hydrolyzing O-glycosyl compounds"/>
    <property type="evidence" value="ECO:0007669"/>
    <property type="project" value="InterPro"/>
</dbReference>
<evidence type="ECO:0000256" key="2">
    <source>
        <dbReference type="ARBA" id="ARBA00022801"/>
    </source>
</evidence>
<evidence type="ECO:0000313" key="8">
    <source>
        <dbReference type="Proteomes" id="UP000181956"/>
    </source>
</evidence>
<keyword evidence="2 7" id="KW-0378">Hydrolase</keyword>
<protein>
    <submittedName>
        <fullName evidence="7">Glycosyl hydrolases family 2</fullName>
    </submittedName>
</protein>
<dbReference type="Pfam" id="PF22666">
    <property type="entry name" value="Glyco_hydro_2_N2"/>
    <property type="match status" value="1"/>
</dbReference>
<comment type="similarity">
    <text evidence="1">Belongs to the glycosyl hydrolase 2 family.</text>
</comment>
<dbReference type="InterPro" id="IPR036156">
    <property type="entry name" value="Beta-gal/glucu_dom_sf"/>
</dbReference>
<dbReference type="STRING" id="412690.SAMN04489834_3040"/>
<dbReference type="Gene3D" id="2.60.40.10">
    <property type="entry name" value="Immunoglobulins"/>
    <property type="match status" value="1"/>
</dbReference>
<evidence type="ECO:0000313" key="7">
    <source>
        <dbReference type="EMBL" id="SDT19072.1"/>
    </source>
</evidence>
<feature type="domain" description="Beta-mannosidase-like galactose-binding" evidence="6">
    <location>
        <begin position="86"/>
        <end position="162"/>
    </location>
</feature>
<evidence type="ECO:0000259" key="5">
    <source>
        <dbReference type="Pfam" id="PF00703"/>
    </source>
</evidence>
<feature type="domain" description="Glycoside hydrolase family 2 immunoglobulin-like beta-sandwich" evidence="5">
    <location>
        <begin position="253"/>
        <end position="288"/>
    </location>
</feature>
<proteinExistence type="inferred from homology"/>
<organism evidence="7 8">
    <name type="scientific">Microterricola viridarii</name>
    <dbReference type="NCBI Taxonomy" id="412690"/>
    <lineage>
        <taxon>Bacteria</taxon>
        <taxon>Bacillati</taxon>
        <taxon>Actinomycetota</taxon>
        <taxon>Actinomycetes</taxon>
        <taxon>Micrococcales</taxon>
        <taxon>Microbacteriaceae</taxon>
        <taxon>Microterricola</taxon>
    </lineage>
</organism>
<keyword evidence="8" id="KW-1185">Reference proteome</keyword>
<dbReference type="PANTHER" id="PTHR42732">
    <property type="entry name" value="BETA-GALACTOSIDASE"/>
    <property type="match status" value="1"/>
</dbReference>
<dbReference type="SUPFAM" id="SSF49303">
    <property type="entry name" value="beta-Galactosidase/glucuronidase domain"/>
    <property type="match status" value="1"/>
</dbReference>
<dbReference type="InterPro" id="IPR006102">
    <property type="entry name" value="Ig-like_GH2"/>
</dbReference>
<evidence type="ECO:0000256" key="3">
    <source>
        <dbReference type="ARBA" id="ARBA00023295"/>
    </source>
</evidence>
<gene>
    <name evidence="7" type="ORF">SAMN04489834_3040</name>
</gene>
<dbReference type="Pfam" id="PF00703">
    <property type="entry name" value="Glyco_hydro_2"/>
    <property type="match status" value="1"/>
</dbReference>
<dbReference type="SUPFAM" id="SSF49785">
    <property type="entry name" value="Galactose-binding domain-like"/>
    <property type="match status" value="1"/>
</dbReference>
<dbReference type="Proteomes" id="UP000181956">
    <property type="component" value="Chromosome I"/>
</dbReference>
<dbReference type="SUPFAM" id="SSF51445">
    <property type="entry name" value="(Trans)glycosidases"/>
    <property type="match status" value="1"/>
</dbReference>
<feature type="region of interest" description="Disordered" evidence="4">
    <location>
        <begin position="607"/>
        <end position="627"/>
    </location>
</feature>